<proteinExistence type="predicted"/>
<accession>X1MGG2</accession>
<feature type="non-terminal residue" evidence="1">
    <location>
        <position position="1"/>
    </location>
</feature>
<name>X1MGG2_9ZZZZ</name>
<dbReference type="EMBL" id="BARV01015450">
    <property type="protein sequence ID" value="GAI30737.1"/>
    <property type="molecule type" value="Genomic_DNA"/>
</dbReference>
<protein>
    <submittedName>
        <fullName evidence="1">Uncharacterized protein</fullName>
    </submittedName>
</protein>
<comment type="caution">
    <text evidence="1">The sequence shown here is derived from an EMBL/GenBank/DDBJ whole genome shotgun (WGS) entry which is preliminary data.</text>
</comment>
<organism evidence="1">
    <name type="scientific">marine sediment metagenome</name>
    <dbReference type="NCBI Taxonomy" id="412755"/>
    <lineage>
        <taxon>unclassified sequences</taxon>
        <taxon>metagenomes</taxon>
        <taxon>ecological metagenomes</taxon>
    </lineage>
</organism>
<dbReference type="AlphaFoldDB" id="X1MGG2"/>
<gene>
    <name evidence="1" type="ORF">S06H3_26696</name>
</gene>
<sequence length="60" mass="7007">TIGDKYYLIAFEFLYFTASSLKVAEKDLFSQEISENIARKLALKFLERIILVNIGIWIIH</sequence>
<reference evidence="1" key="1">
    <citation type="journal article" date="2014" name="Front. Microbiol.">
        <title>High frequency of phylogenetically diverse reductive dehalogenase-homologous genes in deep subseafloor sedimentary metagenomes.</title>
        <authorList>
            <person name="Kawai M."/>
            <person name="Futagami T."/>
            <person name="Toyoda A."/>
            <person name="Takaki Y."/>
            <person name="Nishi S."/>
            <person name="Hori S."/>
            <person name="Arai W."/>
            <person name="Tsubouchi T."/>
            <person name="Morono Y."/>
            <person name="Uchiyama I."/>
            <person name="Ito T."/>
            <person name="Fujiyama A."/>
            <person name="Inagaki F."/>
            <person name="Takami H."/>
        </authorList>
    </citation>
    <scope>NUCLEOTIDE SEQUENCE</scope>
    <source>
        <strain evidence="1">Expedition CK06-06</strain>
    </source>
</reference>
<evidence type="ECO:0000313" key="1">
    <source>
        <dbReference type="EMBL" id="GAI30737.1"/>
    </source>
</evidence>